<sequence>MKVLSASARYRWAVLSRVLAASLGGYAFTWAAIVLLALLWPLPRAQAVGLATMLGFLIYAAVAMWVFATRSAWRAWAGIVAWTALFAALGWWLMQGAAT</sequence>
<gene>
    <name evidence="2" type="ORF">ACFQ4M_09645</name>
</gene>
<dbReference type="InterPro" id="IPR022109">
    <property type="entry name" value="DUF3649"/>
</dbReference>
<reference evidence="3" key="1">
    <citation type="journal article" date="2019" name="Int. J. Syst. Evol. Microbiol.">
        <title>The Global Catalogue of Microorganisms (GCM) 10K type strain sequencing project: providing services to taxonomists for standard genome sequencing and annotation.</title>
        <authorList>
            <consortium name="The Broad Institute Genomics Platform"/>
            <consortium name="The Broad Institute Genome Sequencing Center for Infectious Disease"/>
            <person name="Wu L."/>
            <person name="Ma J."/>
        </authorList>
    </citation>
    <scope>NUCLEOTIDE SEQUENCE [LARGE SCALE GENOMIC DNA]</scope>
    <source>
        <strain evidence="3">CCUG 48884</strain>
    </source>
</reference>
<keyword evidence="1" id="KW-0472">Membrane</keyword>
<keyword evidence="3" id="KW-1185">Reference proteome</keyword>
<accession>A0ABW3WF43</accession>
<dbReference type="EMBL" id="JBHTMC010000020">
    <property type="protein sequence ID" value="MFD1263848.1"/>
    <property type="molecule type" value="Genomic_DNA"/>
</dbReference>
<feature type="transmembrane region" description="Helical" evidence="1">
    <location>
        <begin position="46"/>
        <end position="68"/>
    </location>
</feature>
<proteinExistence type="predicted"/>
<dbReference type="Pfam" id="PF12365">
    <property type="entry name" value="DUF3649"/>
    <property type="match status" value="1"/>
</dbReference>
<comment type="caution">
    <text evidence="2">The sequence shown here is derived from an EMBL/GenBank/DDBJ whole genome shotgun (WGS) entry which is preliminary data.</text>
</comment>
<name>A0ABW3WF43_9RHOO</name>
<dbReference type="Proteomes" id="UP001597158">
    <property type="component" value="Unassembled WGS sequence"/>
</dbReference>
<dbReference type="RefSeq" id="WP_002938781.1">
    <property type="nucleotide sequence ID" value="NZ_JARQZE010000005.1"/>
</dbReference>
<organism evidence="2 3">
    <name type="scientific">Thauera mechernichensis</name>
    <dbReference type="NCBI Taxonomy" id="82788"/>
    <lineage>
        <taxon>Bacteria</taxon>
        <taxon>Pseudomonadati</taxon>
        <taxon>Pseudomonadota</taxon>
        <taxon>Betaproteobacteria</taxon>
        <taxon>Rhodocyclales</taxon>
        <taxon>Zoogloeaceae</taxon>
        <taxon>Thauera</taxon>
    </lineage>
</organism>
<protein>
    <submittedName>
        <fullName evidence="2">DUF3649 domain-containing protein</fullName>
    </submittedName>
</protein>
<feature type="transmembrane region" description="Helical" evidence="1">
    <location>
        <begin position="75"/>
        <end position="94"/>
    </location>
</feature>
<keyword evidence="1" id="KW-1133">Transmembrane helix</keyword>
<keyword evidence="1" id="KW-0812">Transmembrane</keyword>
<evidence type="ECO:0000313" key="2">
    <source>
        <dbReference type="EMBL" id="MFD1263848.1"/>
    </source>
</evidence>
<evidence type="ECO:0000256" key="1">
    <source>
        <dbReference type="SAM" id="Phobius"/>
    </source>
</evidence>
<feature type="transmembrane region" description="Helical" evidence="1">
    <location>
        <begin position="12"/>
        <end position="40"/>
    </location>
</feature>
<evidence type="ECO:0000313" key="3">
    <source>
        <dbReference type="Proteomes" id="UP001597158"/>
    </source>
</evidence>